<evidence type="ECO:0000256" key="1">
    <source>
        <dbReference type="SAM" id="MobiDB-lite"/>
    </source>
</evidence>
<reference evidence="2" key="1">
    <citation type="submission" date="2022-11" db="EMBL/GenBank/DDBJ databases">
        <title>Complete genome sequence of Methanogenium organophilum DSM 3596.</title>
        <authorList>
            <person name="Chen S.-C."/>
            <person name="Lai S.-J."/>
            <person name="You Y.-T."/>
        </authorList>
    </citation>
    <scope>NUCLEOTIDE SEQUENCE</scope>
    <source>
        <strain evidence="2">DSM 3596</strain>
    </source>
</reference>
<dbReference type="AlphaFoldDB" id="A0A9X9S4K6"/>
<sequence length="326" mass="35236">MRKPRQEIKSPQDPSSPRYADITLDNNREETDSTKNRLATVSQEICGLAAENSSTAWLATITLDNARDGTSSTKDRLETISQVITNLAAEGYPTGGVLLFPGGWLDAREAVPDADYCKRTTATLAPALQGTGHTVCFGIDGGKDAEGFARDQLALAVREGEGICAMGRKFAPSPQEVGHVSLCKNFAAGEAGYPRNFTHRGKTFFLAVCYDVYGISHGAGPNPGADAVLNCVHCFYPQGQGPSGVQYFAKLGFAGASKQWGCPVFGTAVFYDRNMPVRWPTGVMWTSGEKSTKKWRYDENPLVPSVVFGMKKDKGKITVRVFDGGW</sequence>
<evidence type="ECO:0000313" key="3">
    <source>
        <dbReference type="Proteomes" id="UP001163096"/>
    </source>
</evidence>
<keyword evidence="3" id="KW-1185">Reference proteome</keyword>
<evidence type="ECO:0000313" key="2">
    <source>
        <dbReference type="EMBL" id="WAI01363.1"/>
    </source>
</evidence>
<dbReference type="Proteomes" id="UP001163096">
    <property type="component" value="Chromosome"/>
</dbReference>
<organism evidence="2 3">
    <name type="scientific">Methanogenium organophilum</name>
    <dbReference type="NCBI Taxonomy" id="2199"/>
    <lineage>
        <taxon>Archaea</taxon>
        <taxon>Methanobacteriati</taxon>
        <taxon>Methanobacteriota</taxon>
        <taxon>Stenosarchaea group</taxon>
        <taxon>Methanomicrobia</taxon>
        <taxon>Methanomicrobiales</taxon>
        <taxon>Methanomicrobiaceae</taxon>
        <taxon>Methanogenium</taxon>
    </lineage>
</organism>
<protein>
    <submittedName>
        <fullName evidence="2">Uncharacterized protein</fullName>
    </submittedName>
</protein>
<accession>A0A9X9S4K6</accession>
<proteinExistence type="predicted"/>
<dbReference type="RefSeq" id="WP_268186589.1">
    <property type="nucleotide sequence ID" value="NZ_CP113361.1"/>
</dbReference>
<feature type="region of interest" description="Disordered" evidence="1">
    <location>
        <begin position="1"/>
        <end position="34"/>
    </location>
</feature>
<name>A0A9X9S4K6_METOG</name>
<dbReference type="GeneID" id="76833509"/>
<gene>
    <name evidence="2" type="ORF">OU421_00365</name>
</gene>
<feature type="compositionally biased region" description="Basic and acidic residues" evidence="1">
    <location>
        <begin position="1"/>
        <end position="10"/>
    </location>
</feature>
<dbReference type="EMBL" id="CP113361">
    <property type="protein sequence ID" value="WAI01363.1"/>
    <property type="molecule type" value="Genomic_DNA"/>
</dbReference>
<dbReference type="KEGG" id="mou:OU421_00365"/>